<dbReference type="PANTHER" id="PTHR42946">
    <property type="entry name" value="PHOSPHOHEXOSE MUTASE"/>
    <property type="match status" value="1"/>
</dbReference>
<dbReference type="InterPro" id="IPR016055">
    <property type="entry name" value="A-D-PHexomutase_a/b/a-I/II/III"/>
</dbReference>
<dbReference type="PANTHER" id="PTHR42946:SF1">
    <property type="entry name" value="PHOSPHOGLUCOMUTASE (ALPHA-D-GLUCOSE-1,6-BISPHOSPHATE-DEPENDENT)"/>
    <property type="match status" value="1"/>
</dbReference>
<dbReference type="InterPro" id="IPR005841">
    <property type="entry name" value="Alpha-D-phosphohexomutase_SF"/>
</dbReference>
<evidence type="ECO:0000256" key="3">
    <source>
        <dbReference type="ARBA" id="ARBA00022553"/>
    </source>
</evidence>
<reference evidence="5" key="1">
    <citation type="submission" date="2018-05" db="EMBL/GenBank/DDBJ databases">
        <authorList>
            <person name="Lanie J.A."/>
            <person name="Ng W.-L."/>
            <person name="Kazmierczak K.M."/>
            <person name="Andrzejewski T.M."/>
            <person name="Davidsen T.M."/>
            <person name="Wayne K.J."/>
            <person name="Tettelin H."/>
            <person name="Glass J.I."/>
            <person name="Rusch D."/>
            <person name="Podicherti R."/>
            <person name="Tsui H.-C.T."/>
            <person name="Winkler M.E."/>
        </authorList>
    </citation>
    <scope>NUCLEOTIDE SEQUENCE</scope>
</reference>
<accession>A0A382NQF2</accession>
<dbReference type="AlphaFoldDB" id="A0A382NQF2"/>
<keyword evidence="3" id="KW-0597">Phosphoprotein</keyword>
<evidence type="ECO:0000259" key="4">
    <source>
        <dbReference type="Pfam" id="PF02878"/>
    </source>
</evidence>
<organism evidence="5">
    <name type="scientific">marine metagenome</name>
    <dbReference type="NCBI Taxonomy" id="408172"/>
    <lineage>
        <taxon>unclassified sequences</taxon>
        <taxon>metagenomes</taxon>
        <taxon>ecological metagenomes</taxon>
    </lineage>
</organism>
<dbReference type="GO" id="GO:0008966">
    <property type="term" value="F:phosphoglucosamine mutase activity"/>
    <property type="evidence" value="ECO:0007669"/>
    <property type="project" value="TreeGrafter"/>
</dbReference>
<comment type="cofactor">
    <cofactor evidence="1">
        <name>Mg(2+)</name>
        <dbReference type="ChEBI" id="CHEBI:18420"/>
    </cofactor>
</comment>
<name>A0A382NQF2_9ZZZZ</name>
<dbReference type="InterPro" id="IPR050060">
    <property type="entry name" value="Phosphoglucosamine_mutase"/>
</dbReference>
<dbReference type="GO" id="GO:0005829">
    <property type="term" value="C:cytosol"/>
    <property type="evidence" value="ECO:0007669"/>
    <property type="project" value="TreeGrafter"/>
</dbReference>
<dbReference type="GO" id="GO:0009252">
    <property type="term" value="P:peptidoglycan biosynthetic process"/>
    <property type="evidence" value="ECO:0007669"/>
    <property type="project" value="TreeGrafter"/>
</dbReference>
<dbReference type="InterPro" id="IPR016066">
    <property type="entry name" value="A-D-PHexomutase_CS"/>
</dbReference>
<dbReference type="EMBL" id="UINC01101186">
    <property type="protein sequence ID" value="SVC61801.1"/>
    <property type="molecule type" value="Genomic_DNA"/>
</dbReference>
<dbReference type="Pfam" id="PF02878">
    <property type="entry name" value="PGM_PMM_I"/>
    <property type="match status" value="1"/>
</dbReference>
<dbReference type="Gene3D" id="3.40.120.10">
    <property type="entry name" value="Alpha-D-Glucose-1,6-Bisphosphate, subunit A, domain 3"/>
    <property type="match status" value="2"/>
</dbReference>
<evidence type="ECO:0000256" key="1">
    <source>
        <dbReference type="ARBA" id="ARBA00001946"/>
    </source>
</evidence>
<dbReference type="InterPro" id="IPR005844">
    <property type="entry name" value="A-D-PHexomutase_a/b/a-I"/>
</dbReference>
<proteinExistence type="inferred from homology"/>
<dbReference type="GO" id="GO:0006048">
    <property type="term" value="P:UDP-N-acetylglucosamine biosynthetic process"/>
    <property type="evidence" value="ECO:0007669"/>
    <property type="project" value="TreeGrafter"/>
</dbReference>
<evidence type="ECO:0000313" key="5">
    <source>
        <dbReference type="EMBL" id="SVC61801.1"/>
    </source>
</evidence>
<dbReference type="SUPFAM" id="SSF53738">
    <property type="entry name" value="Phosphoglucomutase, first 3 domains"/>
    <property type="match status" value="1"/>
</dbReference>
<dbReference type="PRINTS" id="PR00509">
    <property type="entry name" value="PGMPMM"/>
</dbReference>
<evidence type="ECO:0000256" key="2">
    <source>
        <dbReference type="ARBA" id="ARBA00010231"/>
    </source>
</evidence>
<dbReference type="GO" id="GO:0004615">
    <property type="term" value="F:phosphomannomutase activity"/>
    <property type="evidence" value="ECO:0007669"/>
    <property type="project" value="TreeGrafter"/>
</dbReference>
<sequence length="194" mass="20312">MSDQSPLIVSISGIRGLVGESLTAEVVARFAAAFGTTLTQGDTVILARDTRPSGKGFAKIAAAALSGTGCRVVDLGKCSTPGAKLMMTELNAQGAIVITASHNPAPWNGLKLIRADGIFLNAAEGEHVEALFHSGEFRRTTTGTIETLDPDEVNTRHLEQILAHIDADAIRQARFKIAVDPCNGAGALLLPDLL</sequence>
<dbReference type="GO" id="GO:0005975">
    <property type="term" value="P:carbohydrate metabolic process"/>
    <property type="evidence" value="ECO:0007669"/>
    <property type="project" value="InterPro"/>
</dbReference>
<feature type="non-terminal residue" evidence="5">
    <location>
        <position position="194"/>
    </location>
</feature>
<feature type="domain" description="Alpha-D-phosphohexomutase alpha/beta/alpha" evidence="4">
    <location>
        <begin position="12"/>
        <end position="138"/>
    </location>
</feature>
<dbReference type="PROSITE" id="PS00710">
    <property type="entry name" value="PGM_PMM"/>
    <property type="match status" value="1"/>
</dbReference>
<comment type="similarity">
    <text evidence="2">Belongs to the phosphohexose mutase family.</text>
</comment>
<dbReference type="GO" id="GO:0000287">
    <property type="term" value="F:magnesium ion binding"/>
    <property type="evidence" value="ECO:0007669"/>
    <property type="project" value="InterPro"/>
</dbReference>
<protein>
    <recommendedName>
        <fullName evidence="4">Alpha-D-phosphohexomutase alpha/beta/alpha domain-containing protein</fullName>
    </recommendedName>
</protein>
<gene>
    <name evidence="5" type="ORF">METZ01_LOCUS314655</name>
</gene>